<accession>A0A061SD89</accession>
<protein>
    <submittedName>
        <fullName evidence="1">Uncharacterized protein</fullName>
    </submittedName>
</protein>
<gene>
    <name evidence="1" type="ORF">TSPGSL018_9688</name>
</gene>
<proteinExistence type="predicted"/>
<name>A0A061SD89_9CHLO</name>
<evidence type="ECO:0000313" key="1">
    <source>
        <dbReference type="EMBL" id="JAC80701.1"/>
    </source>
</evidence>
<reference evidence="1" key="1">
    <citation type="submission" date="2014-05" db="EMBL/GenBank/DDBJ databases">
        <title>The transcriptome of the halophilic microalga Tetraselmis sp. GSL018 isolated from the Great Salt Lake, Utah.</title>
        <authorList>
            <person name="Jinkerson R.E."/>
            <person name="D'Adamo S."/>
            <person name="Posewitz M.C."/>
        </authorList>
    </citation>
    <scope>NUCLEOTIDE SEQUENCE</scope>
    <source>
        <strain evidence="1">GSL018</strain>
    </source>
</reference>
<dbReference type="EMBL" id="GBEZ01004523">
    <property type="protein sequence ID" value="JAC80701.1"/>
    <property type="molecule type" value="Transcribed_RNA"/>
</dbReference>
<organism evidence="1">
    <name type="scientific">Tetraselmis sp. GSL018</name>
    <dbReference type="NCBI Taxonomy" id="582737"/>
    <lineage>
        <taxon>Eukaryota</taxon>
        <taxon>Viridiplantae</taxon>
        <taxon>Chlorophyta</taxon>
        <taxon>core chlorophytes</taxon>
        <taxon>Chlorodendrophyceae</taxon>
        <taxon>Chlorodendrales</taxon>
        <taxon>Chlorodendraceae</taxon>
        <taxon>Tetraselmis</taxon>
    </lineage>
</organism>
<sequence length="148" mass="16520">MAVAPSKVVGKVFTTSAYNLSRRVKLGRQLSSIFNRPASLHANCFKTPHVKRSARRCRLQTVSSIGFDLPGSPSAKGIEKQAEELIKLASSLLVYQYVLKQKPGQAFLKILLRLQGWIGDGRLAPVASDRPSRPPNPWNFWVEILKCY</sequence>
<dbReference type="AlphaFoldDB" id="A0A061SD89"/>